<comment type="caution">
    <text evidence="1">The sequence shown here is derived from an EMBL/GenBank/DDBJ whole genome shotgun (WGS) entry which is preliminary data.</text>
</comment>
<gene>
    <name evidence="1" type="primary">KIZ.2</name>
    <name evidence="1" type="ORF">GBF38_022022</name>
</gene>
<feature type="non-terminal residue" evidence="1">
    <location>
        <position position="1"/>
    </location>
</feature>
<protein>
    <submittedName>
        <fullName evidence="1">Centrosomal protein kizuna</fullName>
    </submittedName>
</protein>
<dbReference type="EMBL" id="CM024799">
    <property type="protein sequence ID" value="KAG8013577.1"/>
    <property type="molecule type" value="Genomic_DNA"/>
</dbReference>
<dbReference type="Proteomes" id="UP000805704">
    <property type="component" value="Chromosome 11"/>
</dbReference>
<sequence length="50" mass="5567">RQEKTNSKALCALQSKAFWGESDDSDSEIEAALRPQPFNTNSNDADDFCD</sequence>
<accession>A0ACB7FGN2</accession>
<proteinExistence type="predicted"/>
<organism evidence="1 2">
    <name type="scientific">Nibea albiflora</name>
    <name type="common">Yellow drum</name>
    <name type="synonym">Corvina albiflora</name>
    <dbReference type="NCBI Taxonomy" id="240163"/>
    <lineage>
        <taxon>Eukaryota</taxon>
        <taxon>Metazoa</taxon>
        <taxon>Chordata</taxon>
        <taxon>Craniata</taxon>
        <taxon>Vertebrata</taxon>
        <taxon>Euteleostomi</taxon>
        <taxon>Actinopterygii</taxon>
        <taxon>Neopterygii</taxon>
        <taxon>Teleostei</taxon>
        <taxon>Neoteleostei</taxon>
        <taxon>Acanthomorphata</taxon>
        <taxon>Eupercaria</taxon>
        <taxon>Sciaenidae</taxon>
        <taxon>Nibea</taxon>
    </lineage>
</organism>
<keyword evidence="2" id="KW-1185">Reference proteome</keyword>
<evidence type="ECO:0000313" key="1">
    <source>
        <dbReference type="EMBL" id="KAG8013577.1"/>
    </source>
</evidence>
<evidence type="ECO:0000313" key="2">
    <source>
        <dbReference type="Proteomes" id="UP000805704"/>
    </source>
</evidence>
<reference evidence="1" key="1">
    <citation type="submission" date="2020-04" db="EMBL/GenBank/DDBJ databases">
        <title>A chromosome-scale assembly and high-density genetic map of the yellow drum (Nibea albiflora) genome.</title>
        <authorList>
            <person name="Xu D."/>
            <person name="Zhang W."/>
            <person name="Chen R."/>
            <person name="Tan P."/>
            <person name="Wang L."/>
            <person name="Song H."/>
            <person name="Tian L."/>
            <person name="Zhu Q."/>
            <person name="Wang B."/>
        </authorList>
    </citation>
    <scope>NUCLEOTIDE SEQUENCE</scope>
    <source>
        <strain evidence="1">ZJHYS-2018</strain>
    </source>
</reference>
<name>A0ACB7FGN2_NIBAL</name>